<sequence length="281" mass="31114">MNTNTLEMFITIAQTGSISGAAEKLGYAQSNISTKLRQLEADLNTQLFYRNNRGITLTDAGKEFYTRAIKIISLTNDAVDQLKHPENIQGNLKIGTLQTAASTFLPEILSKFHQQNPQVELSIATGTTLLSAKRVLNYELDGAIIGGRVSENKLATIPLMNEQLSLVAPNTEMDINNAPLLVFPVGCAYRKTLESYLDSKQFMVHHPIEFNYLNAIVASVSAGLGISLLPTKVVQPYLDQGTIKEIPLPKDFSTLPVSFTYRKDHIMTQSFQEFTKIFIAN</sequence>
<evidence type="ECO:0000256" key="3">
    <source>
        <dbReference type="ARBA" id="ARBA00023125"/>
    </source>
</evidence>
<dbReference type="Proteomes" id="UP000747013">
    <property type="component" value="Unassembled WGS sequence"/>
</dbReference>
<evidence type="ECO:0000256" key="1">
    <source>
        <dbReference type="ARBA" id="ARBA00009437"/>
    </source>
</evidence>
<dbReference type="EMBL" id="DYWC01000069">
    <property type="protein sequence ID" value="HJF86361.1"/>
    <property type="molecule type" value="Genomic_DNA"/>
</dbReference>
<proteinExistence type="inferred from homology"/>
<evidence type="ECO:0000259" key="5">
    <source>
        <dbReference type="PROSITE" id="PS50931"/>
    </source>
</evidence>
<dbReference type="GO" id="GO:0000976">
    <property type="term" value="F:transcription cis-regulatory region binding"/>
    <property type="evidence" value="ECO:0007669"/>
    <property type="project" value="TreeGrafter"/>
</dbReference>
<dbReference type="InterPro" id="IPR005119">
    <property type="entry name" value="LysR_subst-bd"/>
</dbReference>
<dbReference type="PANTHER" id="PTHR30126:SF40">
    <property type="entry name" value="HTH-TYPE TRANSCRIPTIONAL REGULATOR GLTR"/>
    <property type="match status" value="1"/>
</dbReference>
<dbReference type="Pfam" id="PF03466">
    <property type="entry name" value="LysR_substrate"/>
    <property type="match status" value="1"/>
</dbReference>
<organism evidence="6 7">
    <name type="scientific">Companilactobacillus farciminis</name>
    <dbReference type="NCBI Taxonomy" id="1612"/>
    <lineage>
        <taxon>Bacteria</taxon>
        <taxon>Bacillati</taxon>
        <taxon>Bacillota</taxon>
        <taxon>Bacilli</taxon>
        <taxon>Lactobacillales</taxon>
        <taxon>Lactobacillaceae</taxon>
        <taxon>Companilactobacillus</taxon>
    </lineage>
</organism>
<dbReference type="GO" id="GO:0003700">
    <property type="term" value="F:DNA-binding transcription factor activity"/>
    <property type="evidence" value="ECO:0007669"/>
    <property type="project" value="InterPro"/>
</dbReference>
<name>A0A921HR15_9LACO</name>
<dbReference type="PANTHER" id="PTHR30126">
    <property type="entry name" value="HTH-TYPE TRANSCRIPTIONAL REGULATOR"/>
    <property type="match status" value="1"/>
</dbReference>
<reference evidence="6" key="2">
    <citation type="submission" date="2021-09" db="EMBL/GenBank/DDBJ databases">
        <authorList>
            <person name="Gilroy R."/>
        </authorList>
    </citation>
    <scope>NUCLEOTIDE SEQUENCE</scope>
    <source>
        <strain evidence="6">7886</strain>
    </source>
</reference>
<comment type="similarity">
    <text evidence="1">Belongs to the LysR transcriptional regulatory family.</text>
</comment>
<keyword evidence="4" id="KW-0804">Transcription</keyword>
<dbReference type="SUPFAM" id="SSF53850">
    <property type="entry name" value="Periplasmic binding protein-like II"/>
    <property type="match status" value="1"/>
</dbReference>
<dbReference type="SUPFAM" id="SSF46785">
    <property type="entry name" value="Winged helix' DNA-binding domain"/>
    <property type="match status" value="1"/>
</dbReference>
<accession>A0A921HR15</accession>
<dbReference type="AlphaFoldDB" id="A0A921HR15"/>
<keyword evidence="3" id="KW-0238">DNA-binding</keyword>
<dbReference type="Pfam" id="PF00126">
    <property type="entry name" value="HTH_1"/>
    <property type="match status" value="1"/>
</dbReference>
<reference evidence="6" key="1">
    <citation type="journal article" date="2021" name="PeerJ">
        <title>Extensive microbial diversity within the chicken gut microbiome revealed by metagenomics and culture.</title>
        <authorList>
            <person name="Gilroy R."/>
            <person name="Ravi A."/>
            <person name="Getino M."/>
            <person name="Pursley I."/>
            <person name="Horton D.L."/>
            <person name="Alikhan N.F."/>
            <person name="Baker D."/>
            <person name="Gharbi K."/>
            <person name="Hall N."/>
            <person name="Watson M."/>
            <person name="Adriaenssens E.M."/>
            <person name="Foster-Nyarko E."/>
            <person name="Jarju S."/>
            <person name="Secka A."/>
            <person name="Antonio M."/>
            <person name="Oren A."/>
            <person name="Chaudhuri R.R."/>
            <person name="La Ragione R."/>
            <person name="Hildebrand F."/>
            <person name="Pallen M.J."/>
        </authorList>
    </citation>
    <scope>NUCLEOTIDE SEQUENCE</scope>
    <source>
        <strain evidence="6">7886</strain>
    </source>
</reference>
<evidence type="ECO:0000256" key="4">
    <source>
        <dbReference type="ARBA" id="ARBA00023163"/>
    </source>
</evidence>
<evidence type="ECO:0000313" key="7">
    <source>
        <dbReference type="Proteomes" id="UP000747013"/>
    </source>
</evidence>
<dbReference type="Gene3D" id="3.40.190.290">
    <property type="match status" value="1"/>
</dbReference>
<dbReference type="PROSITE" id="PS50931">
    <property type="entry name" value="HTH_LYSR"/>
    <property type="match status" value="1"/>
</dbReference>
<dbReference type="InterPro" id="IPR036388">
    <property type="entry name" value="WH-like_DNA-bd_sf"/>
</dbReference>
<dbReference type="InterPro" id="IPR000847">
    <property type="entry name" value="LysR_HTH_N"/>
</dbReference>
<dbReference type="Gene3D" id="1.10.10.10">
    <property type="entry name" value="Winged helix-like DNA-binding domain superfamily/Winged helix DNA-binding domain"/>
    <property type="match status" value="1"/>
</dbReference>
<keyword evidence="2" id="KW-0805">Transcription regulation</keyword>
<dbReference type="FunFam" id="1.10.10.10:FF:000001">
    <property type="entry name" value="LysR family transcriptional regulator"/>
    <property type="match status" value="1"/>
</dbReference>
<feature type="domain" description="HTH lysR-type" evidence="5">
    <location>
        <begin position="1"/>
        <end position="58"/>
    </location>
</feature>
<gene>
    <name evidence="6" type="ORF">K8V88_02895</name>
</gene>
<comment type="caution">
    <text evidence="6">The sequence shown here is derived from an EMBL/GenBank/DDBJ whole genome shotgun (WGS) entry which is preliminary data.</text>
</comment>
<evidence type="ECO:0000313" key="6">
    <source>
        <dbReference type="EMBL" id="HJF86361.1"/>
    </source>
</evidence>
<dbReference type="InterPro" id="IPR036390">
    <property type="entry name" value="WH_DNA-bd_sf"/>
</dbReference>
<protein>
    <submittedName>
        <fullName evidence="6">LysR family transcriptional regulator</fullName>
    </submittedName>
</protein>
<evidence type="ECO:0000256" key="2">
    <source>
        <dbReference type="ARBA" id="ARBA00023015"/>
    </source>
</evidence>